<evidence type="ECO:0000313" key="2">
    <source>
        <dbReference type="Proteomes" id="UP000008792"/>
    </source>
</evidence>
<dbReference type="AlphaFoldDB" id="B4LT81"/>
<proteinExistence type="predicted"/>
<dbReference type="InParanoid" id="B4LT81"/>
<dbReference type="eggNOG" id="KOG1406">
    <property type="taxonomic scope" value="Eukaryota"/>
</dbReference>
<dbReference type="Gene3D" id="3.40.47.10">
    <property type="match status" value="1"/>
</dbReference>
<dbReference type="KEGG" id="dvi:6628777"/>
<dbReference type="EMBL" id="CH940649">
    <property type="protein sequence ID" value="EDW64923.2"/>
    <property type="molecule type" value="Genomic_DNA"/>
</dbReference>
<dbReference type="HOGENOM" id="CLU_2402033_0_0_1"/>
<organism evidence="1 2">
    <name type="scientific">Drosophila virilis</name>
    <name type="common">Fruit fly</name>
    <dbReference type="NCBI Taxonomy" id="7244"/>
    <lineage>
        <taxon>Eukaryota</taxon>
        <taxon>Metazoa</taxon>
        <taxon>Ecdysozoa</taxon>
        <taxon>Arthropoda</taxon>
        <taxon>Hexapoda</taxon>
        <taxon>Insecta</taxon>
        <taxon>Pterygota</taxon>
        <taxon>Neoptera</taxon>
        <taxon>Endopterygota</taxon>
        <taxon>Diptera</taxon>
        <taxon>Brachycera</taxon>
        <taxon>Muscomorpha</taxon>
        <taxon>Ephydroidea</taxon>
        <taxon>Drosophilidae</taxon>
        <taxon>Drosophila</taxon>
    </lineage>
</organism>
<dbReference type="Proteomes" id="UP000008792">
    <property type="component" value="Unassembled WGS sequence"/>
</dbReference>
<name>B4LT81_DROVI</name>
<reference evidence="1 2" key="1">
    <citation type="journal article" date="2007" name="Nature">
        <title>Evolution of genes and genomes on the Drosophila phylogeny.</title>
        <authorList>
            <consortium name="Drosophila 12 Genomes Consortium"/>
            <person name="Clark A.G."/>
            <person name="Eisen M.B."/>
            <person name="Smith D.R."/>
            <person name="Bergman C.M."/>
            <person name="Oliver B."/>
            <person name="Markow T.A."/>
            <person name="Kaufman T.C."/>
            <person name="Kellis M."/>
            <person name="Gelbart W."/>
            <person name="Iyer V.N."/>
            <person name="Pollard D.A."/>
            <person name="Sackton T.B."/>
            <person name="Larracuente A.M."/>
            <person name="Singh N.D."/>
            <person name="Abad J.P."/>
            <person name="Abt D.N."/>
            <person name="Adryan B."/>
            <person name="Aguade M."/>
            <person name="Akashi H."/>
            <person name="Anderson W.W."/>
            <person name="Aquadro C.F."/>
            <person name="Ardell D.H."/>
            <person name="Arguello R."/>
            <person name="Artieri C.G."/>
            <person name="Barbash D.A."/>
            <person name="Barker D."/>
            <person name="Barsanti P."/>
            <person name="Batterham P."/>
            <person name="Batzoglou S."/>
            <person name="Begun D."/>
            <person name="Bhutkar A."/>
            <person name="Blanco E."/>
            <person name="Bosak S.A."/>
            <person name="Bradley R.K."/>
            <person name="Brand A.D."/>
            <person name="Brent M.R."/>
            <person name="Brooks A.N."/>
            <person name="Brown R.H."/>
            <person name="Butlin R.K."/>
            <person name="Caggese C."/>
            <person name="Calvi B.R."/>
            <person name="Bernardo de Carvalho A."/>
            <person name="Caspi A."/>
            <person name="Castrezana S."/>
            <person name="Celniker S.E."/>
            <person name="Chang J.L."/>
            <person name="Chapple C."/>
            <person name="Chatterji S."/>
            <person name="Chinwalla A."/>
            <person name="Civetta A."/>
            <person name="Clifton S.W."/>
            <person name="Comeron J.M."/>
            <person name="Costello J.C."/>
            <person name="Coyne J.A."/>
            <person name="Daub J."/>
            <person name="David R.G."/>
            <person name="Delcher A.L."/>
            <person name="Delehaunty K."/>
            <person name="Do C.B."/>
            <person name="Ebling H."/>
            <person name="Edwards K."/>
            <person name="Eickbush T."/>
            <person name="Evans J.D."/>
            <person name="Filipski A."/>
            <person name="Findeiss S."/>
            <person name="Freyhult E."/>
            <person name="Fulton L."/>
            <person name="Fulton R."/>
            <person name="Garcia A.C."/>
            <person name="Gardiner A."/>
            <person name="Garfield D.A."/>
            <person name="Garvin B.E."/>
            <person name="Gibson G."/>
            <person name="Gilbert D."/>
            <person name="Gnerre S."/>
            <person name="Godfrey J."/>
            <person name="Good R."/>
            <person name="Gotea V."/>
            <person name="Gravely B."/>
            <person name="Greenberg A.J."/>
            <person name="Griffiths-Jones S."/>
            <person name="Gross S."/>
            <person name="Guigo R."/>
            <person name="Gustafson E.A."/>
            <person name="Haerty W."/>
            <person name="Hahn M.W."/>
            <person name="Halligan D.L."/>
            <person name="Halpern A.L."/>
            <person name="Halter G.M."/>
            <person name="Han M.V."/>
            <person name="Heger A."/>
            <person name="Hillier L."/>
            <person name="Hinrichs A.S."/>
            <person name="Holmes I."/>
            <person name="Hoskins R.A."/>
            <person name="Hubisz M.J."/>
            <person name="Hultmark D."/>
            <person name="Huntley M.A."/>
            <person name="Jaffe D.B."/>
            <person name="Jagadeeshan S."/>
            <person name="Jeck W.R."/>
            <person name="Johnson J."/>
            <person name="Jones C.D."/>
            <person name="Jordan W.C."/>
            <person name="Karpen G.H."/>
            <person name="Kataoka E."/>
            <person name="Keightley P.D."/>
            <person name="Kheradpour P."/>
            <person name="Kirkness E.F."/>
            <person name="Koerich L.B."/>
            <person name="Kristiansen K."/>
            <person name="Kudrna D."/>
            <person name="Kulathinal R.J."/>
            <person name="Kumar S."/>
            <person name="Kwok R."/>
            <person name="Lander E."/>
            <person name="Langley C.H."/>
            <person name="Lapoint R."/>
            <person name="Lazzaro B.P."/>
            <person name="Lee S.J."/>
            <person name="Levesque L."/>
            <person name="Li R."/>
            <person name="Lin C.F."/>
            <person name="Lin M.F."/>
            <person name="Lindblad-Toh K."/>
            <person name="Llopart A."/>
            <person name="Long M."/>
            <person name="Low L."/>
            <person name="Lozovsky E."/>
            <person name="Lu J."/>
            <person name="Luo M."/>
            <person name="Machado C.A."/>
            <person name="Makalowski W."/>
            <person name="Marzo M."/>
            <person name="Matsuda M."/>
            <person name="Matzkin L."/>
            <person name="McAllister B."/>
            <person name="McBride C.S."/>
            <person name="McKernan B."/>
            <person name="McKernan K."/>
            <person name="Mendez-Lago M."/>
            <person name="Minx P."/>
            <person name="Mollenhauer M.U."/>
            <person name="Montooth K."/>
            <person name="Mount S.M."/>
            <person name="Mu X."/>
            <person name="Myers E."/>
            <person name="Negre B."/>
            <person name="Newfeld S."/>
            <person name="Nielsen R."/>
            <person name="Noor M.A."/>
            <person name="O'Grady P."/>
            <person name="Pachter L."/>
            <person name="Papaceit M."/>
            <person name="Parisi M.J."/>
            <person name="Parisi M."/>
            <person name="Parts L."/>
            <person name="Pedersen J.S."/>
            <person name="Pesole G."/>
            <person name="Phillippy A.M."/>
            <person name="Ponting C.P."/>
            <person name="Pop M."/>
            <person name="Porcelli D."/>
            <person name="Powell J.R."/>
            <person name="Prohaska S."/>
            <person name="Pruitt K."/>
            <person name="Puig M."/>
            <person name="Quesneville H."/>
            <person name="Ram K.R."/>
            <person name="Rand D."/>
            <person name="Rasmussen M.D."/>
            <person name="Reed L.K."/>
            <person name="Reenan R."/>
            <person name="Reily A."/>
            <person name="Remington K.A."/>
            <person name="Rieger T.T."/>
            <person name="Ritchie M.G."/>
            <person name="Robin C."/>
            <person name="Rogers Y.H."/>
            <person name="Rohde C."/>
            <person name="Rozas J."/>
            <person name="Rubenfield M.J."/>
            <person name="Ruiz A."/>
            <person name="Russo S."/>
            <person name="Salzberg S.L."/>
            <person name="Sanchez-Gracia A."/>
            <person name="Saranga D.J."/>
            <person name="Sato H."/>
            <person name="Schaeffer S.W."/>
            <person name="Schatz M.C."/>
            <person name="Schlenke T."/>
            <person name="Schwartz R."/>
            <person name="Segarra C."/>
            <person name="Singh R.S."/>
            <person name="Sirot L."/>
            <person name="Sirota M."/>
            <person name="Sisneros N.B."/>
            <person name="Smith C.D."/>
            <person name="Smith T.F."/>
            <person name="Spieth J."/>
            <person name="Stage D.E."/>
            <person name="Stark A."/>
            <person name="Stephan W."/>
            <person name="Strausberg R.L."/>
            <person name="Strempel S."/>
            <person name="Sturgill D."/>
            <person name="Sutton G."/>
            <person name="Sutton G.G."/>
            <person name="Tao W."/>
            <person name="Teichmann S."/>
            <person name="Tobari Y.N."/>
            <person name="Tomimura Y."/>
            <person name="Tsolas J.M."/>
            <person name="Valente V.L."/>
            <person name="Venter E."/>
            <person name="Venter J.C."/>
            <person name="Vicario S."/>
            <person name="Vieira F.G."/>
            <person name="Vilella A.J."/>
            <person name="Villasante A."/>
            <person name="Walenz B."/>
            <person name="Wang J."/>
            <person name="Wasserman M."/>
            <person name="Watts T."/>
            <person name="Wilson D."/>
            <person name="Wilson R.K."/>
            <person name="Wing R.A."/>
            <person name="Wolfner M.F."/>
            <person name="Wong A."/>
            <person name="Wong G.K."/>
            <person name="Wu C.I."/>
            <person name="Wu G."/>
            <person name="Yamamoto D."/>
            <person name="Yang H.P."/>
            <person name="Yang S.P."/>
            <person name="Yorke J.A."/>
            <person name="Yoshida K."/>
            <person name="Zdobnov E."/>
            <person name="Zhang P."/>
            <person name="Zhang Y."/>
            <person name="Zimin A.V."/>
            <person name="Baldwin J."/>
            <person name="Abdouelleil A."/>
            <person name="Abdulkadir J."/>
            <person name="Abebe A."/>
            <person name="Abera B."/>
            <person name="Abreu J."/>
            <person name="Acer S.C."/>
            <person name="Aftuck L."/>
            <person name="Alexander A."/>
            <person name="An P."/>
            <person name="Anderson E."/>
            <person name="Anderson S."/>
            <person name="Arachi H."/>
            <person name="Azer M."/>
            <person name="Bachantsang P."/>
            <person name="Barry A."/>
            <person name="Bayul T."/>
            <person name="Berlin A."/>
            <person name="Bessette D."/>
            <person name="Bloom T."/>
            <person name="Blye J."/>
            <person name="Boguslavskiy L."/>
            <person name="Bonnet C."/>
            <person name="Boukhgalter B."/>
            <person name="Bourzgui I."/>
            <person name="Brown A."/>
            <person name="Cahill P."/>
            <person name="Channer S."/>
            <person name="Cheshatsang Y."/>
            <person name="Chuda L."/>
            <person name="Citroen M."/>
            <person name="Collymore A."/>
            <person name="Cooke P."/>
            <person name="Costello M."/>
            <person name="D'Aco K."/>
            <person name="Daza R."/>
            <person name="De Haan G."/>
            <person name="DeGray S."/>
            <person name="DeMaso C."/>
            <person name="Dhargay N."/>
            <person name="Dooley K."/>
            <person name="Dooley E."/>
            <person name="Doricent M."/>
            <person name="Dorje P."/>
            <person name="Dorjee K."/>
            <person name="Dupes A."/>
            <person name="Elong R."/>
            <person name="Falk J."/>
            <person name="Farina A."/>
            <person name="Faro S."/>
            <person name="Ferguson D."/>
            <person name="Fisher S."/>
            <person name="Foley C.D."/>
            <person name="Franke A."/>
            <person name="Friedrich D."/>
            <person name="Gadbois L."/>
            <person name="Gearin G."/>
            <person name="Gearin C.R."/>
            <person name="Giannoukos G."/>
            <person name="Goode T."/>
            <person name="Graham J."/>
            <person name="Grandbois E."/>
            <person name="Grewal S."/>
            <person name="Gyaltsen K."/>
            <person name="Hafez N."/>
            <person name="Hagos B."/>
            <person name="Hall J."/>
            <person name="Henson C."/>
            <person name="Hollinger A."/>
            <person name="Honan T."/>
            <person name="Huard M.D."/>
            <person name="Hughes L."/>
            <person name="Hurhula B."/>
            <person name="Husby M.E."/>
            <person name="Kamat A."/>
            <person name="Kanga B."/>
            <person name="Kashin S."/>
            <person name="Khazanovich D."/>
            <person name="Kisner P."/>
            <person name="Lance K."/>
            <person name="Lara M."/>
            <person name="Lee W."/>
            <person name="Lennon N."/>
            <person name="Letendre F."/>
            <person name="LeVine R."/>
            <person name="Lipovsky A."/>
            <person name="Liu X."/>
            <person name="Liu J."/>
            <person name="Liu S."/>
            <person name="Lokyitsang T."/>
            <person name="Lokyitsang Y."/>
            <person name="Lubonja R."/>
            <person name="Lui A."/>
            <person name="MacDonald P."/>
            <person name="Magnisalis V."/>
            <person name="Maru K."/>
            <person name="Matthews C."/>
            <person name="McCusker W."/>
            <person name="McDonough S."/>
            <person name="Mehta T."/>
            <person name="Meldrim J."/>
            <person name="Meneus L."/>
            <person name="Mihai O."/>
            <person name="Mihalev A."/>
            <person name="Mihova T."/>
            <person name="Mittelman R."/>
            <person name="Mlenga V."/>
            <person name="Montmayeur A."/>
            <person name="Mulrain L."/>
            <person name="Navidi A."/>
            <person name="Naylor J."/>
            <person name="Negash T."/>
            <person name="Nguyen T."/>
            <person name="Nguyen N."/>
            <person name="Nicol R."/>
            <person name="Norbu C."/>
            <person name="Norbu N."/>
            <person name="Novod N."/>
            <person name="O'Neill B."/>
            <person name="Osman S."/>
            <person name="Markiewicz E."/>
            <person name="Oyono O.L."/>
            <person name="Patti C."/>
            <person name="Phunkhang P."/>
            <person name="Pierre F."/>
            <person name="Priest M."/>
            <person name="Raghuraman S."/>
            <person name="Rege F."/>
            <person name="Reyes R."/>
            <person name="Rise C."/>
            <person name="Rogov P."/>
            <person name="Ross K."/>
            <person name="Ryan E."/>
            <person name="Settipalli S."/>
            <person name="Shea T."/>
            <person name="Sherpa N."/>
            <person name="Shi L."/>
            <person name="Shih D."/>
            <person name="Sparrow T."/>
            <person name="Spaulding J."/>
            <person name="Stalker J."/>
            <person name="Stange-Thomann N."/>
            <person name="Stavropoulos S."/>
            <person name="Stone C."/>
            <person name="Strader C."/>
            <person name="Tesfaye S."/>
            <person name="Thomson T."/>
            <person name="Thoulutsang Y."/>
            <person name="Thoulutsang D."/>
            <person name="Topham K."/>
            <person name="Topping I."/>
            <person name="Tsamla T."/>
            <person name="Vassiliev H."/>
            <person name="Vo A."/>
            <person name="Wangchuk T."/>
            <person name="Wangdi T."/>
            <person name="Weiand M."/>
            <person name="Wilkinson J."/>
            <person name="Wilson A."/>
            <person name="Yadav S."/>
            <person name="Young G."/>
            <person name="Yu Q."/>
            <person name="Zembek L."/>
            <person name="Zhong D."/>
            <person name="Zimmer A."/>
            <person name="Zwirko Z."/>
            <person name="Jaffe D.B."/>
            <person name="Alvarez P."/>
            <person name="Brockman W."/>
            <person name="Butler J."/>
            <person name="Chin C."/>
            <person name="Gnerre S."/>
            <person name="Grabherr M."/>
            <person name="Kleber M."/>
            <person name="Mauceli E."/>
            <person name="MacCallum I."/>
        </authorList>
    </citation>
    <scope>NUCLEOTIDE SEQUENCE [LARGE SCALE GENOMIC DNA]</scope>
    <source>
        <strain evidence="2">Tucson 15010-1051.87</strain>
    </source>
</reference>
<protein>
    <submittedName>
        <fullName evidence="1">Uncharacterized protein, isoform B</fullName>
    </submittedName>
</protein>
<sequence>MRTLQDANFKCEEVQQAAVDYVYGESNCRQHAVYEVGMTCSTAVHLPKQHVEFGNANCVLTLVGFEKMEQHDPPGLRASEFAGCGAACLLLGQ</sequence>
<evidence type="ECO:0000313" key="1">
    <source>
        <dbReference type="EMBL" id="EDW64923.2"/>
    </source>
</evidence>
<dbReference type="STRING" id="7244.B4LT81"/>
<accession>B4LT81</accession>
<dbReference type="OrthoDB" id="542135at2759"/>
<dbReference type="GO" id="GO:0016746">
    <property type="term" value="F:acyltransferase activity"/>
    <property type="evidence" value="ECO:0007669"/>
    <property type="project" value="InterPro"/>
</dbReference>
<gene>
    <name evidence="1" type="primary">Dvir\GJ17743</name>
    <name evidence="1" type="ORF">Dvir_GJ17743</name>
</gene>
<dbReference type="SUPFAM" id="SSF53901">
    <property type="entry name" value="Thiolase-like"/>
    <property type="match status" value="1"/>
</dbReference>
<dbReference type="InterPro" id="IPR016039">
    <property type="entry name" value="Thiolase-like"/>
</dbReference>
<keyword evidence="2" id="KW-1185">Reference proteome</keyword>